<dbReference type="PANTHER" id="PTHR43277:SF4">
    <property type="entry name" value="ARGININE DECARBOXYLASE"/>
    <property type="match status" value="1"/>
</dbReference>
<dbReference type="PANTHER" id="PTHR43277">
    <property type="entry name" value="ARGININE DECARBOXYLASE"/>
    <property type="match status" value="1"/>
</dbReference>
<dbReference type="RefSeq" id="WP_377941026.1">
    <property type="nucleotide sequence ID" value="NZ_JBHUCX010000008.1"/>
</dbReference>
<keyword evidence="8" id="KW-0808">Transferase</keyword>
<evidence type="ECO:0000259" key="6">
    <source>
        <dbReference type="Pfam" id="PF01276"/>
    </source>
</evidence>
<proteinExistence type="inferred from homology"/>
<feature type="domain" description="Orn/Lys/Arg decarboxylases family 1 pyridoxal-P attachment site" evidence="6">
    <location>
        <begin position="8"/>
        <end position="294"/>
    </location>
</feature>
<comment type="cofactor">
    <cofactor evidence="1">
        <name>pyridoxal 5'-phosphate</name>
        <dbReference type="ChEBI" id="CHEBI:597326"/>
    </cofactor>
</comment>
<keyword evidence="5" id="KW-0456">Lyase</keyword>
<comment type="similarity">
    <text evidence="2">Belongs to the Orn/Lys/Arg decarboxylase class-I family.</text>
</comment>
<dbReference type="InterPro" id="IPR052357">
    <property type="entry name" value="Orn_Lys_Arg_decarboxylase-I"/>
</dbReference>
<evidence type="ECO:0000259" key="7">
    <source>
        <dbReference type="Pfam" id="PF03711"/>
    </source>
</evidence>
<comment type="caution">
    <text evidence="8">The sequence shown here is derived from an EMBL/GenBank/DDBJ whole genome shotgun (WGS) entry which is preliminary data.</text>
</comment>
<evidence type="ECO:0000256" key="1">
    <source>
        <dbReference type="ARBA" id="ARBA00001933"/>
    </source>
</evidence>
<feature type="domain" description="Orn/Lys/Arg decarboxylase C-terminal" evidence="7">
    <location>
        <begin position="401"/>
        <end position="445"/>
    </location>
</feature>
<dbReference type="InterPro" id="IPR036633">
    <property type="entry name" value="Prn/Lys/Arg_de-COase_C_sf"/>
</dbReference>
<keyword evidence="4" id="KW-0663">Pyridoxal phosphate</keyword>
<evidence type="ECO:0000256" key="3">
    <source>
        <dbReference type="ARBA" id="ARBA00022793"/>
    </source>
</evidence>
<reference evidence="9" key="1">
    <citation type="journal article" date="2019" name="Int. J. Syst. Evol. Microbiol.">
        <title>The Global Catalogue of Microorganisms (GCM) 10K type strain sequencing project: providing services to taxonomists for standard genome sequencing and annotation.</title>
        <authorList>
            <consortium name="The Broad Institute Genomics Platform"/>
            <consortium name="The Broad Institute Genome Sequencing Center for Infectious Disease"/>
            <person name="Wu L."/>
            <person name="Ma J."/>
        </authorList>
    </citation>
    <scope>NUCLEOTIDE SEQUENCE [LARGE SCALE GENOMIC DNA]</scope>
    <source>
        <strain evidence="9">CGMCC 1.12286</strain>
    </source>
</reference>
<keyword evidence="8" id="KW-0032">Aminotransferase</keyword>
<protein>
    <submittedName>
        <fullName evidence="8">Aminotransferase class I/II-fold pyridoxal phosphate-dependent enzyme</fullName>
    </submittedName>
</protein>
<dbReference type="InterPro" id="IPR000310">
    <property type="entry name" value="Orn/Lys/Arg_deCO2ase_major_dom"/>
</dbReference>
<dbReference type="SUPFAM" id="SSF55904">
    <property type="entry name" value="Ornithine decarboxylase C-terminal domain"/>
    <property type="match status" value="1"/>
</dbReference>
<evidence type="ECO:0000256" key="2">
    <source>
        <dbReference type="ARBA" id="ARBA00010671"/>
    </source>
</evidence>
<dbReference type="InterPro" id="IPR015424">
    <property type="entry name" value="PyrdxlP-dep_Trfase"/>
</dbReference>
<sequence>MNSPAVETPIIEALMTHAAKEKVSLHVPGHHQGRMMPEVLGTWLGQAGKLDATELDGLDNLHHATGCIAASERLAAAHYGADACLYSVNGATACVMAAIAACVAVGGKRRVILLGPNHISAWRGLVLADAEPIFVRSAWRKDLCTFAAPSVASLEAVLQQHTDIAAVYVTSPTYQGRVAPVAALAEVAHAHGVPLIVDEAHGSHFGLHPHWPLHSVAAGADLVIQSPHKTLPCLTQAAWIHLKSLRIPLAVLERHLLFLQTTSPSYLLLAALDGAQAWLRHSGAQAAEQSMEQLALFLRLELDGTVDPMRLWIPTGSQARSRALEQQLAAAGVFLEYADVTGALAIFGFAQPQHEWTRFFKVLAAWEKEVSGLGEDGERLAELYENEPLVSAVRIAPRVIAAAPRKRLPLCDAVGLIAATALVPYPPGVPLVYAGQKITQSHVKSLEHWTQSGHTVLGLSEQEGVEVVDEDETRLFHHI</sequence>
<dbReference type="SUPFAM" id="SSF53383">
    <property type="entry name" value="PLP-dependent transferases"/>
    <property type="match status" value="1"/>
</dbReference>
<dbReference type="Gene3D" id="3.90.105.10">
    <property type="entry name" value="Molybdopterin biosynthesis moea protein, domain 2"/>
    <property type="match status" value="1"/>
</dbReference>
<dbReference type="GO" id="GO:0008483">
    <property type="term" value="F:transaminase activity"/>
    <property type="evidence" value="ECO:0007669"/>
    <property type="project" value="UniProtKB-KW"/>
</dbReference>
<evidence type="ECO:0000313" key="8">
    <source>
        <dbReference type="EMBL" id="MFD1673580.1"/>
    </source>
</evidence>
<evidence type="ECO:0000256" key="4">
    <source>
        <dbReference type="ARBA" id="ARBA00022898"/>
    </source>
</evidence>
<accession>A0ABW4JDR1</accession>
<organism evidence="8 9">
    <name type="scientific">Alicyclobacillus fodiniaquatilis</name>
    <dbReference type="NCBI Taxonomy" id="1661150"/>
    <lineage>
        <taxon>Bacteria</taxon>
        <taxon>Bacillati</taxon>
        <taxon>Bacillota</taxon>
        <taxon>Bacilli</taxon>
        <taxon>Bacillales</taxon>
        <taxon>Alicyclobacillaceae</taxon>
        <taxon>Alicyclobacillus</taxon>
    </lineage>
</organism>
<dbReference type="InterPro" id="IPR008286">
    <property type="entry name" value="Prn/Lys/Arg_de-COase_C"/>
</dbReference>
<gene>
    <name evidence="8" type="ORF">ACFSB2_02505</name>
</gene>
<dbReference type="Pfam" id="PF01276">
    <property type="entry name" value="OKR_DC_1"/>
    <property type="match status" value="1"/>
</dbReference>
<keyword evidence="9" id="KW-1185">Reference proteome</keyword>
<keyword evidence="3" id="KW-0210">Decarboxylase</keyword>
<dbReference type="EMBL" id="JBHUCX010000008">
    <property type="protein sequence ID" value="MFD1673580.1"/>
    <property type="molecule type" value="Genomic_DNA"/>
</dbReference>
<dbReference type="Gene3D" id="3.40.640.10">
    <property type="entry name" value="Type I PLP-dependent aspartate aminotransferase-like (Major domain)"/>
    <property type="match status" value="1"/>
</dbReference>
<dbReference type="InterPro" id="IPR015421">
    <property type="entry name" value="PyrdxlP-dep_Trfase_major"/>
</dbReference>
<dbReference type="Pfam" id="PF03711">
    <property type="entry name" value="OKR_DC_1_C"/>
    <property type="match status" value="1"/>
</dbReference>
<evidence type="ECO:0000313" key="9">
    <source>
        <dbReference type="Proteomes" id="UP001597079"/>
    </source>
</evidence>
<evidence type="ECO:0000256" key="5">
    <source>
        <dbReference type="ARBA" id="ARBA00023239"/>
    </source>
</evidence>
<name>A0ABW4JDR1_9BACL</name>
<dbReference type="Proteomes" id="UP001597079">
    <property type="component" value="Unassembled WGS sequence"/>
</dbReference>